<dbReference type="NCBIfam" id="NF037967">
    <property type="entry name" value="SemiSWEET_1"/>
    <property type="match status" value="1"/>
</dbReference>
<dbReference type="EMBL" id="PVZG01000001">
    <property type="protein sequence ID" value="PRY33350.1"/>
    <property type="molecule type" value="Genomic_DNA"/>
</dbReference>
<keyword evidence="2" id="KW-0812">Transmembrane</keyword>
<evidence type="ECO:0000256" key="2">
    <source>
        <dbReference type="SAM" id="Phobius"/>
    </source>
</evidence>
<dbReference type="AlphaFoldDB" id="A0A2T0SIV8"/>
<feature type="region of interest" description="Disordered" evidence="1">
    <location>
        <begin position="281"/>
        <end position="306"/>
    </location>
</feature>
<feature type="transmembrane region" description="Helical" evidence="2">
    <location>
        <begin position="137"/>
        <end position="156"/>
    </location>
</feature>
<dbReference type="Proteomes" id="UP000239209">
    <property type="component" value="Unassembled WGS sequence"/>
</dbReference>
<dbReference type="Gene3D" id="1.20.1280.290">
    <property type="match status" value="2"/>
</dbReference>
<feature type="transmembrane region" description="Helical" evidence="2">
    <location>
        <begin position="109"/>
        <end position="131"/>
    </location>
</feature>
<keyword evidence="2" id="KW-1133">Transmembrane helix</keyword>
<evidence type="ECO:0000256" key="1">
    <source>
        <dbReference type="SAM" id="MobiDB-lite"/>
    </source>
</evidence>
<comment type="caution">
    <text evidence="3">The sequence shown here is derived from an EMBL/GenBank/DDBJ whole genome shotgun (WGS) entry which is preliminary data.</text>
</comment>
<organism evidence="3 4">
    <name type="scientific">Pseudosporangium ferrugineum</name>
    <dbReference type="NCBI Taxonomy" id="439699"/>
    <lineage>
        <taxon>Bacteria</taxon>
        <taxon>Bacillati</taxon>
        <taxon>Actinomycetota</taxon>
        <taxon>Actinomycetes</taxon>
        <taxon>Micromonosporales</taxon>
        <taxon>Micromonosporaceae</taxon>
        <taxon>Pseudosporangium</taxon>
    </lineage>
</organism>
<protein>
    <submittedName>
        <fullName evidence="3">Uncharacterized protein with PQ loop repeat</fullName>
    </submittedName>
</protein>
<keyword evidence="4" id="KW-1185">Reference proteome</keyword>
<reference evidence="3 4" key="1">
    <citation type="submission" date="2018-03" db="EMBL/GenBank/DDBJ databases">
        <title>Genomic Encyclopedia of Archaeal and Bacterial Type Strains, Phase II (KMG-II): from individual species to whole genera.</title>
        <authorList>
            <person name="Goeker M."/>
        </authorList>
    </citation>
    <scope>NUCLEOTIDE SEQUENCE [LARGE SCALE GENOMIC DNA]</scope>
    <source>
        <strain evidence="3 4">DSM 45348</strain>
    </source>
</reference>
<keyword evidence="2" id="KW-0472">Membrane</keyword>
<evidence type="ECO:0000313" key="3">
    <source>
        <dbReference type="EMBL" id="PRY33350.1"/>
    </source>
</evidence>
<feature type="transmembrane region" description="Helical" evidence="2">
    <location>
        <begin position="47"/>
        <end position="69"/>
    </location>
</feature>
<feature type="transmembrane region" description="Helical" evidence="2">
    <location>
        <begin position="200"/>
        <end position="218"/>
    </location>
</feature>
<gene>
    <name evidence="3" type="ORF">CLV70_101512</name>
</gene>
<feature type="transmembrane region" description="Helical" evidence="2">
    <location>
        <begin position="75"/>
        <end position="97"/>
    </location>
</feature>
<name>A0A2T0SIV8_9ACTN</name>
<accession>A0A2T0SIV8</accession>
<feature type="transmembrane region" description="Helical" evidence="2">
    <location>
        <begin position="176"/>
        <end position="194"/>
    </location>
</feature>
<evidence type="ECO:0000313" key="4">
    <source>
        <dbReference type="Proteomes" id="UP000239209"/>
    </source>
</evidence>
<sequence>MNIPALLDRDDRKWIMHSSALLGWFGAALSMTLPWPQVWRSCAQGRTGGLSATACWMGAAMPVGWITYGLLTGEIVQVVTNAVTGSAGLAVLVTILVKRGELRSARRLLITAAGAAGVVAAAGGSAAVAVLTEATGAHVATFLGTVLAVAAILSSIPQPLALLRDRGQDLAGLSPLRWRLAAGSCACWMAYGLVTAQPAVWLSAVVGLASALIVCWFLRPARATRTVAAVTVRAATLIIRPARGTARVVRPAGAAGEAATVVPRPVARPSSARIVRPASAAARSARPVTGPAAGPRTVRASRGVPV</sequence>
<proteinExistence type="predicted"/>
<feature type="transmembrane region" description="Helical" evidence="2">
    <location>
        <begin position="14"/>
        <end position="35"/>
    </location>
</feature>